<accession>A0A920BRL3</accession>
<dbReference type="Gene3D" id="2.40.128.290">
    <property type="entry name" value="Uncharacterised protein Atu4866, PF11512"/>
    <property type="match status" value="1"/>
</dbReference>
<dbReference type="InterPro" id="IPR020955">
    <property type="entry name" value="Uncharacterised_Atu4866"/>
</dbReference>
<dbReference type="AlphaFoldDB" id="A0A920BRL3"/>
<reference evidence="1 2" key="1">
    <citation type="submission" date="2021-03" db="EMBL/GenBank/DDBJ databases">
        <title>Whole genome shotgun sequence of Actinoplanes toevensis NBRC 105298.</title>
        <authorList>
            <person name="Komaki H."/>
            <person name="Tamura T."/>
        </authorList>
    </citation>
    <scope>NUCLEOTIDE SEQUENCE [LARGE SCALE GENOMIC DNA]</scope>
    <source>
        <strain evidence="1 2">NBRC 105298</strain>
    </source>
</reference>
<gene>
    <name evidence="1" type="ORF">Ato02nite_095340</name>
</gene>
<organism evidence="1 2">
    <name type="scientific">Paractinoplanes toevensis</name>
    <dbReference type="NCBI Taxonomy" id="571911"/>
    <lineage>
        <taxon>Bacteria</taxon>
        <taxon>Bacillati</taxon>
        <taxon>Actinomycetota</taxon>
        <taxon>Actinomycetes</taxon>
        <taxon>Micromonosporales</taxon>
        <taxon>Micromonosporaceae</taxon>
        <taxon>Paractinoplanes</taxon>
    </lineage>
</organism>
<comment type="caution">
    <text evidence="1">The sequence shown here is derived from an EMBL/GenBank/DDBJ whole genome shotgun (WGS) entry which is preliminary data.</text>
</comment>
<evidence type="ECO:0000313" key="1">
    <source>
        <dbReference type="EMBL" id="GIM97741.1"/>
    </source>
</evidence>
<protein>
    <submittedName>
        <fullName evidence="1">Uncharacterized protein</fullName>
    </submittedName>
</protein>
<dbReference type="RefSeq" id="WP_213013367.1">
    <property type="nucleotide sequence ID" value="NZ_BOQN01000157.1"/>
</dbReference>
<dbReference type="Pfam" id="PF11512">
    <property type="entry name" value="Atu4866"/>
    <property type="match status" value="1"/>
</dbReference>
<dbReference type="EMBL" id="BOQN01000157">
    <property type="protein sequence ID" value="GIM97741.1"/>
    <property type="molecule type" value="Genomic_DNA"/>
</dbReference>
<evidence type="ECO:0000313" key="2">
    <source>
        <dbReference type="Proteomes" id="UP000677082"/>
    </source>
</evidence>
<sequence length="109" mass="11904">MRQHLDLDATALFTLMMSGQAEERGPKPARITPSAPVGLWFSEDGTVRLDIKTDGTYDGQVAGRKRRAHGTYHIDGSLMTLSDDSGLNTPVTLREGELEMAGHRLGPVR</sequence>
<dbReference type="Proteomes" id="UP000677082">
    <property type="component" value="Unassembled WGS sequence"/>
</dbReference>
<dbReference type="InterPro" id="IPR038646">
    <property type="entry name" value="Atu4866-like_sf"/>
</dbReference>
<keyword evidence="2" id="KW-1185">Reference proteome</keyword>
<proteinExistence type="predicted"/>
<name>A0A920BRL3_9ACTN</name>